<evidence type="ECO:0000256" key="2">
    <source>
        <dbReference type="ARBA" id="ARBA00006375"/>
    </source>
</evidence>
<accession>A0A8S9IFL5</accession>
<evidence type="ECO:0000256" key="9">
    <source>
        <dbReference type="RuleBase" id="RU000488"/>
    </source>
</evidence>
<keyword evidence="4 8" id="KW-0812">Transmembrane</keyword>
<evidence type="ECO:0000256" key="5">
    <source>
        <dbReference type="ARBA" id="ARBA00022737"/>
    </source>
</evidence>
<keyword evidence="5" id="KW-0677">Repeat</keyword>
<keyword evidence="7 8" id="KW-0472">Membrane</keyword>
<protein>
    <recommendedName>
        <fullName evidence="12">Mitochondrial substrate carrier family protein</fullName>
    </recommendedName>
</protein>
<dbReference type="SUPFAM" id="SSF103506">
    <property type="entry name" value="Mitochondrial carrier"/>
    <property type="match status" value="1"/>
</dbReference>
<evidence type="ECO:0000313" key="10">
    <source>
        <dbReference type="EMBL" id="KAF2568568.1"/>
    </source>
</evidence>
<comment type="similarity">
    <text evidence="2 9">Belongs to the mitochondrial carrier (TC 2.A.29) family.</text>
</comment>
<evidence type="ECO:0000256" key="3">
    <source>
        <dbReference type="ARBA" id="ARBA00022448"/>
    </source>
</evidence>
<sequence length="165" mass="18601">MGLYSQSKKLVERRLGRVLEPWEAIAVGALSGGFTAVMTTPFDVIKTRMMTAPQGVDLSMWMAAYSIMTHEGFLAFYKGAVPRFFWTAPLGALNLAGYELLQKTFVTVPLDRVETNGGGDMLPREEARDRLNWRENGSKSCQQEPMRVRVVEEEDHGGEEPIRRF</sequence>
<organism evidence="10 11">
    <name type="scientific">Brassica cretica</name>
    <name type="common">Mustard</name>
    <dbReference type="NCBI Taxonomy" id="69181"/>
    <lineage>
        <taxon>Eukaryota</taxon>
        <taxon>Viridiplantae</taxon>
        <taxon>Streptophyta</taxon>
        <taxon>Embryophyta</taxon>
        <taxon>Tracheophyta</taxon>
        <taxon>Spermatophyta</taxon>
        <taxon>Magnoliopsida</taxon>
        <taxon>eudicotyledons</taxon>
        <taxon>Gunneridae</taxon>
        <taxon>Pentapetalae</taxon>
        <taxon>rosids</taxon>
        <taxon>malvids</taxon>
        <taxon>Brassicales</taxon>
        <taxon>Brassicaceae</taxon>
        <taxon>Brassiceae</taxon>
        <taxon>Brassica</taxon>
    </lineage>
</organism>
<dbReference type="Pfam" id="PF00153">
    <property type="entry name" value="Mito_carr"/>
    <property type="match status" value="1"/>
</dbReference>
<evidence type="ECO:0000256" key="4">
    <source>
        <dbReference type="ARBA" id="ARBA00022692"/>
    </source>
</evidence>
<dbReference type="InterPro" id="IPR018108">
    <property type="entry name" value="MCP_transmembrane"/>
</dbReference>
<dbReference type="AlphaFoldDB" id="A0A8S9IFL5"/>
<evidence type="ECO:0000313" key="11">
    <source>
        <dbReference type="Proteomes" id="UP000712281"/>
    </source>
</evidence>
<evidence type="ECO:0008006" key="12">
    <source>
        <dbReference type="Google" id="ProtNLM"/>
    </source>
</evidence>
<keyword evidence="3 9" id="KW-0813">Transport</keyword>
<evidence type="ECO:0000256" key="8">
    <source>
        <dbReference type="PROSITE-ProRule" id="PRU00282"/>
    </source>
</evidence>
<comment type="subcellular location">
    <subcellularLocation>
        <location evidence="1">Membrane</location>
        <topology evidence="1">Multi-pass membrane protein</topology>
    </subcellularLocation>
</comment>
<dbReference type="EMBL" id="QGKW02001911">
    <property type="protein sequence ID" value="KAF2568568.1"/>
    <property type="molecule type" value="Genomic_DNA"/>
</dbReference>
<dbReference type="InterPro" id="IPR023395">
    <property type="entry name" value="MCP_dom_sf"/>
</dbReference>
<name>A0A8S9IFL5_BRACR</name>
<evidence type="ECO:0000256" key="1">
    <source>
        <dbReference type="ARBA" id="ARBA00004141"/>
    </source>
</evidence>
<dbReference type="Gene3D" id="1.50.40.10">
    <property type="entry name" value="Mitochondrial carrier domain"/>
    <property type="match status" value="1"/>
</dbReference>
<dbReference type="Proteomes" id="UP000712281">
    <property type="component" value="Unassembled WGS sequence"/>
</dbReference>
<dbReference type="PANTHER" id="PTHR45667">
    <property type="entry name" value="S-ADENOSYLMETHIONINE MITOCHONDRIAL CARRIER PROTEIN"/>
    <property type="match status" value="1"/>
</dbReference>
<evidence type="ECO:0000256" key="7">
    <source>
        <dbReference type="ARBA" id="ARBA00023136"/>
    </source>
</evidence>
<evidence type="ECO:0000256" key="6">
    <source>
        <dbReference type="ARBA" id="ARBA00022989"/>
    </source>
</evidence>
<gene>
    <name evidence="10" type="ORF">F2Q68_00027502</name>
</gene>
<feature type="repeat" description="Solcar" evidence="8">
    <location>
        <begin position="19"/>
        <end position="104"/>
    </location>
</feature>
<proteinExistence type="inferred from homology"/>
<reference evidence="10" key="1">
    <citation type="submission" date="2019-12" db="EMBL/GenBank/DDBJ databases">
        <title>Genome sequencing and annotation of Brassica cretica.</title>
        <authorList>
            <person name="Studholme D.J."/>
            <person name="Sarris P.F."/>
        </authorList>
    </citation>
    <scope>NUCLEOTIDE SEQUENCE</scope>
    <source>
        <strain evidence="10">PFS-001/15</strain>
        <tissue evidence="10">Leaf</tissue>
    </source>
</reference>
<comment type="caution">
    <text evidence="10">The sequence shown here is derived from an EMBL/GenBank/DDBJ whole genome shotgun (WGS) entry which is preliminary data.</text>
</comment>
<keyword evidence="6" id="KW-1133">Transmembrane helix</keyword>
<dbReference type="PROSITE" id="PS50920">
    <property type="entry name" value="SOLCAR"/>
    <property type="match status" value="1"/>
</dbReference>
<dbReference type="GO" id="GO:0016020">
    <property type="term" value="C:membrane"/>
    <property type="evidence" value="ECO:0007669"/>
    <property type="project" value="UniProtKB-SubCell"/>
</dbReference>